<comment type="caution">
    <text evidence="1">The sequence shown here is derived from an EMBL/GenBank/DDBJ whole genome shotgun (WGS) entry which is preliminary data.</text>
</comment>
<organism evidence="1 2">
    <name type="scientific">Draconibacterium aestuarii</name>
    <dbReference type="NCBI Taxonomy" id="2998507"/>
    <lineage>
        <taxon>Bacteria</taxon>
        <taxon>Pseudomonadati</taxon>
        <taxon>Bacteroidota</taxon>
        <taxon>Bacteroidia</taxon>
        <taxon>Marinilabiliales</taxon>
        <taxon>Prolixibacteraceae</taxon>
        <taxon>Draconibacterium</taxon>
    </lineage>
</organism>
<dbReference type="AlphaFoldDB" id="A0A9X3F4Q6"/>
<gene>
    <name evidence="1" type="ORF">OU798_01095</name>
</gene>
<evidence type="ECO:0000313" key="2">
    <source>
        <dbReference type="Proteomes" id="UP001145087"/>
    </source>
</evidence>
<sequence length="516" mass="59913">MKKNLIHICWFIPLTFVTTSLFSQPYSIKFEIKGQPNRKVILGTIKGDDFFAKDSTVSYSEIIHFSLPTNSESGIYRVILGQTPYARIMNEAPQHLDFIFNKEDIEICTEFKTPKDSAVVIQSVENDLWFSFHKFETNYQKEIALLEQEVDYFWSKQDTQNVLKKANEFNEKQSIRNLSIKQNCEKYSDLLAAKLIALFYEPVRDGHLSPDDRKKAYQKDYFTTIDFSDAELIKSAGYTDKVFQYLTTYNSPELTQKERETAYKKGVDIILSNTTKNIEVSEFITNYLCHGFEVLKMQNVIDHIKNSQVFSIKFEVKDQPNSMVTLGFVKGNDFIAIDSTRSNNEITCVSLPWQSESGIYRAILSDKHNKKSVNTVPRHIDFIFNKEHIEIKTTFTAPQDSAVVIHSRENELWFSFLNYETNYRKNITALEQEADNLWAKQDTANALKKTNEFNQTQITRNLMIEQNTQKHPELFATKIISLFIEPVKDGFLSPDERNKAFRKEYNKTAGIIKKPD</sequence>
<protein>
    <recommendedName>
        <fullName evidence="3">DUF4369 domain-containing protein</fullName>
    </recommendedName>
</protein>
<evidence type="ECO:0008006" key="3">
    <source>
        <dbReference type="Google" id="ProtNLM"/>
    </source>
</evidence>
<reference evidence="1" key="1">
    <citation type="submission" date="2022-11" db="EMBL/GenBank/DDBJ databases">
        <title>Marilongibacter aestuarii gen. nov., sp. nov., isolated from tidal flat sediment.</title>
        <authorList>
            <person name="Jiayan W."/>
        </authorList>
    </citation>
    <scope>NUCLEOTIDE SEQUENCE</scope>
    <source>
        <strain evidence="1">Z1-6</strain>
    </source>
</reference>
<evidence type="ECO:0000313" key="1">
    <source>
        <dbReference type="EMBL" id="MCY1718916.1"/>
    </source>
</evidence>
<dbReference type="EMBL" id="JAPOHD010000003">
    <property type="protein sequence ID" value="MCY1718916.1"/>
    <property type="molecule type" value="Genomic_DNA"/>
</dbReference>
<accession>A0A9X3F4Q6</accession>
<name>A0A9X3F4Q6_9BACT</name>
<dbReference type="Proteomes" id="UP001145087">
    <property type="component" value="Unassembled WGS sequence"/>
</dbReference>
<keyword evidence="2" id="KW-1185">Reference proteome</keyword>
<proteinExistence type="predicted"/>
<dbReference type="RefSeq" id="WP_343331255.1">
    <property type="nucleotide sequence ID" value="NZ_JAPOHD010000003.1"/>
</dbReference>